<dbReference type="InterPro" id="IPR036514">
    <property type="entry name" value="SGNH_hydro_sf"/>
</dbReference>
<dbReference type="EMBL" id="JAPMOU010000014">
    <property type="protein sequence ID" value="MDE1462758.1"/>
    <property type="molecule type" value="Genomic_DNA"/>
</dbReference>
<comment type="caution">
    <text evidence="2">The sequence shown here is derived from an EMBL/GenBank/DDBJ whole genome shotgun (WGS) entry which is preliminary data.</text>
</comment>
<dbReference type="PANTHER" id="PTHR30383:SF24">
    <property type="entry name" value="THIOESTERASE 1_PROTEASE 1_LYSOPHOSPHOLIPASE L1"/>
    <property type="match status" value="1"/>
</dbReference>
<dbReference type="CDD" id="cd01822">
    <property type="entry name" value="Lysophospholipase_L1_like"/>
    <property type="match status" value="1"/>
</dbReference>
<protein>
    <submittedName>
        <fullName evidence="2">Arylesterase</fullName>
    </submittedName>
</protein>
<dbReference type="RefSeq" id="WP_274689111.1">
    <property type="nucleotide sequence ID" value="NZ_JAPMOU010000014.1"/>
</dbReference>
<gene>
    <name evidence="2" type="ORF">ORQ98_12345</name>
</gene>
<accession>A0ABT5U8R0</accession>
<reference evidence="2 3" key="1">
    <citation type="submission" date="2022-11" db="EMBL/GenBank/DDBJ databases">
        <title>Spartinivicinus poritis sp. nov., isolated from scleractinian coral Porites lutea.</title>
        <authorList>
            <person name="Zhang G."/>
            <person name="Cai L."/>
            <person name="Wei Q."/>
        </authorList>
    </citation>
    <scope>NUCLEOTIDE SEQUENCE [LARGE SCALE GENOMIC DNA]</scope>
    <source>
        <strain evidence="2 3">A2-2</strain>
    </source>
</reference>
<dbReference type="Proteomes" id="UP001528823">
    <property type="component" value="Unassembled WGS sequence"/>
</dbReference>
<sequence>MLSSLMIRLLKPLFLLMLVSLPQLGQANTLLIFGDSLSAGYGLKEHEGWAHLLKQRIAQDYPTYQVVNASISGETTTGGLARLEKTLDKFKPTIVLLELGANDGLRGLPIPQMQRNLQTMIQQIKKTGSKVVLMEMRIPPNYGKRYTELFQKSYSQLAVQEEIKLMPFFLKDIAGQQQYLQQDNLHPNAKAQPILLNTIWQFIDPLLNKPST</sequence>
<dbReference type="InterPro" id="IPR013830">
    <property type="entry name" value="SGNH_hydro"/>
</dbReference>
<feature type="domain" description="SGNH hydrolase-type esterase" evidence="1">
    <location>
        <begin position="32"/>
        <end position="191"/>
    </location>
</feature>
<evidence type="ECO:0000259" key="1">
    <source>
        <dbReference type="Pfam" id="PF13472"/>
    </source>
</evidence>
<dbReference type="PROSITE" id="PS01098">
    <property type="entry name" value="LIPASE_GDSL_SER"/>
    <property type="match status" value="1"/>
</dbReference>
<keyword evidence="3" id="KW-1185">Reference proteome</keyword>
<organism evidence="2 3">
    <name type="scientific">Spartinivicinus poritis</name>
    <dbReference type="NCBI Taxonomy" id="2994640"/>
    <lineage>
        <taxon>Bacteria</taxon>
        <taxon>Pseudomonadati</taxon>
        <taxon>Pseudomonadota</taxon>
        <taxon>Gammaproteobacteria</taxon>
        <taxon>Oceanospirillales</taxon>
        <taxon>Zooshikellaceae</taxon>
        <taxon>Spartinivicinus</taxon>
    </lineage>
</organism>
<dbReference type="SUPFAM" id="SSF52266">
    <property type="entry name" value="SGNH hydrolase"/>
    <property type="match status" value="1"/>
</dbReference>
<evidence type="ECO:0000313" key="2">
    <source>
        <dbReference type="EMBL" id="MDE1462758.1"/>
    </source>
</evidence>
<dbReference type="Pfam" id="PF13472">
    <property type="entry name" value="Lipase_GDSL_2"/>
    <property type="match status" value="1"/>
</dbReference>
<dbReference type="InterPro" id="IPR051532">
    <property type="entry name" value="Ester_Hydrolysis_Enzymes"/>
</dbReference>
<dbReference type="Gene3D" id="3.40.50.1110">
    <property type="entry name" value="SGNH hydrolase"/>
    <property type="match status" value="1"/>
</dbReference>
<dbReference type="PANTHER" id="PTHR30383">
    <property type="entry name" value="THIOESTERASE 1/PROTEASE 1/LYSOPHOSPHOLIPASE L1"/>
    <property type="match status" value="1"/>
</dbReference>
<dbReference type="InterPro" id="IPR008265">
    <property type="entry name" value="Lipase_GDSL_AS"/>
</dbReference>
<evidence type="ECO:0000313" key="3">
    <source>
        <dbReference type="Proteomes" id="UP001528823"/>
    </source>
</evidence>
<name>A0ABT5U8R0_9GAMM</name>
<proteinExistence type="predicted"/>